<dbReference type="EMBL" id="QXFU01000056">
    <property type="protein sequence ID" value="KAE9046174.1"/>
    <property type="molecule type" value="Genomic_DNA"/>
</dbReference>
<evidence type="ECO:0000313" key="4">
    <source>
        <dbReference type="EMBL" id="KAE9322959.1"/>
    </source>
</evidence>
<dbReference type="AlphaFoldDB" id="A0A6A3KUN8"/>
<proteinExistence type="predicted"/>
<gene>
    <name evidence="2" type="ORF">PR001_g16148</name>
    <name evidence="3" type="ORF">PR002_g1834</name>
    <name evidence="4" type="ORF">PR003_g17087</name>
</gene>
<evidence type="ECO:0000313" key="7">
    <source>
        <dbReference type="Proteomes" id="UP000435112"/>
    </source>
</evidence>
<feature type="chain" id="PRO_5036164833" description="RxLR effector protein" evidence="1">
    <location>
        <begin position="22"/>
        <end position="134"/>
    </location>
</feature>
<keyword evidence="1" id="KW-0732">Signal</keyword>
<dbReference type="Proteomes" id="UP000435112">
    <property type="component" value="Unassembled WGS sequence"/>
</dbReference>
<keyword evidence="6" id="KW-1185">Reference proteome</keyword>
<organism evidence="2 5">
    <name type="scientific">Phytophthora rubi</name>
    <dbReference type="NCBI Taxonomy" id="129364"/>
    <lineage>
        <taxon>Eukaryota</taxon>
        <taxon>Sar</taxon>
        <taxon>Stramenopiles</taxon>
        <taxon>Oomycota</taxon>
        <taxon>Peronosporomycetes</taxon>
        <taxon>Peronosporales</taxon>
        <taxon>Peronosporaceae</taxon>
        <taxon>Phytophthora</taxon>
    </lineage>
</organism>
<feature type="signal peptide" evidence="1">
    <location>
        <begin position="1"/>
        <end position="21"/>
    </location>
</feature>
<name>A0A6A3KUN8_9STRA</name>
<evidence type="ECO:0008006" key="8">
    <source>
        <dbReference type="Google" id="ProtNLM"/>
    </source>
</evidence>
<evidence type="ECO:0000313" key="2">
    <source>
        <dbReference type="EMBL" id="KAE9010569.1"/>
    </source>
</evidence>
<evidence type="ECO:0000313" key="5">
    <source>
        <dbReference type="Proteomes" id="UP000429607"/>
    </source>
</evidence>
<accession>A0A6A3KUN8</accession>
<evidence type="ECO:0000313" key="6">
    <source>
        <dbReference type="Proteomes" id="UP000434957"/>
    </source>
</evidence>
<sequence length="134" mass="13269">MKLSIVAIALALVCFVSFVLAADQPVTMTTPMSEAGRMQLAKAIKEAISRNPSAVDPAVAAMSTEDIFSTLTNLATNPAVLTNTAGLVASLATGNTPGIATNAAGLTAAVTPVLVSAFTPAPASEAALAAARAS</sequence>
<dbReference type="OrthoDB" id="166971at2759"/>
<comment type="caution">
    <text evidence="2">The sequence shown here is derived from an EMBL/GenBank/DDBJ whole genome shotgun (WGS) entry which is preliminary data.</text>
</comment>
<dbReference type="Proteomes" id="UP000429607">
    <property type="component" value="Unassembled WGS sequence"/>
</dbReference>
<dbReference type="EMBL" id="QXFT01001288">
    <property type="protein sequence ID" value="KAE9322959.1"/>
    <property type="molecule type" value="Genomic_DNA"/>
</dbReference>
<reference evidence="5 7" key="1">
    <citation type="submission" date="2018-09" db="EMBL/GenBank/DDBJ databases">
        <title>Genomic investigation of the strawberry pathogen Phytophthora fragariae indicates pathogenicity is determined by transcriptional variation in three key races.</title>
        <authorList>
            <person name="Adams T.M."/>
            <person name="Armitage A.D."/>
            <person name="Sobczyk M.K."/>
            <person name="Bates H.J."/>
            <person name="Dunwell J.M."/>
            <person name="Nellist C.F."/>
            <person name="Harrison R.J."/>
        </authorList>
    </citation>
    <scope>NUCLEOTIDE SEQUENCE [LARGE SCALE GENOMIC DNA]</scope>
    <source>
        <strain evidence="2 5">SCRP249</strain>
        <strain evidence="3 7">SCRP324</strain>
        <strain evidence="4 6">SCRP333</strain>
    </source>
</reference>
<evidence type="ECO:0000256" key="1">
    <source>
        <dbReference type="SAM" id="SignalP"/>
    </source>
</evidence>
<evidence type="ECO:0000313" key="3">
    <source>
        <dbReference type="EMBL" id="KAE9046174.1"/>
    </source>
</evidence>
<dbReference type="EMBL" id="QXFV01001256">
    <property type="protein sequence ID" value="KAE9010569.1"/>
    <property type="molecule type" value="Genomic_DNA"/>
</dbReference>
<protein>
    <recommendedName>
        <fullName evidence="8">RxLR effector protein</fullName>
    </recommendedName>
</protein>
<dbReference type="Proteomes" id="UP000434957">
    <property type="component" value="Unassembled WGS sequence"/>
</dbReference>